<dbReference type="Proteomes" id="UP000692954">
    <property type="component" value="Unassembled WGS sequence"/>
</dbReference>
<accession>A0A8S1MF97</accession>
<keyword evidence="2" id="KW-1185">Reference proteome</keyword>
<protein>
    <submittedName>
        <fullName evidence="1">Uncharacterized protein</fullName>
    </submittedName>
</protein>
<dbReference type="AlphaFoldDB" id="A0A8S1MF97"/>
<evidence type="ECO:0000313" key="2">
    <source>
        <dbReference type="Proteomes" id="UP000692954"/>
    </source>
</evidence>
<evidence type="ECO:0000313" key="1">
    <source>
        <dbReference type="EMBL" id="CAD8079290.1"/>
    </source>
</evidence>
<organism evidence="1 2">
    <name type="scientific">Paramecium sonneborni</name>
    <dbReference type="NCBI Taxonomy" id="65129"/>
    <lineage>
        <taxon>Eukaryota</taxon>
        <taxon>Sar</taxon>
        <taxon>Alveolata</taxon>
        <taxon>Ciliophora</taxon>
        <taxon>Intramacronucleata</taxon>
        <taxon>Oligohymenophorea</taxon>
        <taxon>Peniculida</taxon>
        <taxon>Parameciidae</taxon>
        <taxon>Paramecium</taxon>
    </lineage>
</organism>
<sequence>MKIFKQEEELVKIIKYFSKNYLEIQQLQTTAKQKELSQKFGEKTQFFFLNLKCFLQLRYYQIFEILLFYKSDEIFGLFVKISIKYQKNRKLLKKIYLVLLKHLICILIIQQNNSYFRKMVLDKIQYLDDKQLNIYIFNELMVSQTNLFRQMIDQLISGNCDGPFKNIFEQLIQYLVFNYFKVMKSKNKINQFLIDQCELMRKQQRKLFKEQRFQNCLLFQK</sequence>
<comment type="caution">
    <text evidence="1">The sequence shown here is derived from an EMBL/GenBank/DDBJ whole genome shotgun (WGS) entry which is preliminary data.</text>
</comment>
<gene>
    <name evidence="1" type="ORF">PSON_ATCC_30995.1.T0390010</name>
</gene>
<name>A0A8S1MF97_9CILI</name>
<reference evidence="1" key="1">
    <citation type="submission" date="2021-01" db="EMBL/GenBank/DDBJ databases">
        <authorList>
            <consortium name="Genoscope - CEA"/>
            <person name="William W."/>
        </authorList>
    </citation>
    <scope>NUCLEOTIDE SEQUENCE</scope>
</reference>
<dbReference type="EMBL" id="CAJJDN010000039">
    <property type="protein sequence ID" value="CAD8079290.1"/>
    <property type="molecule type" value="Genomic_DNA"/>
</dbReference>
<proteinExistence type="predicted"/>